<evidence type="ECO:0000256" key="7">
    <source>
        <dbReference type="SAM" id="Phobius"/>
    </source>
</evidence>
<organism evidence="9 10">
    <name type="scientific">Geranomyces variabilis</name>
    <dbReference type="NCBI Taxonomy" id="109894"/>
    <lineage>
        <taxon>Eukaryota</taxon>
        <taxon>Fungi</taxon>
        <taxon>Fungi incertae sedis</taxon>
        <taxon>Chytridiomycota</taxon>
        <taxon>Chytridiomycota incertae sedis</taxon>
        <taxon>Chytridiomycetes</taxon>
        <taxon>Spizellomycetales</taxon>
        <taxon>Powellomycetaceae</taxon>
        <taxon>Geranomyces</taxon>
    </lineage>
</organism>
<evidence type="ECO:0000256" key="3">
    <source>
        <dbReference type="ARBA" id="ARBA00022989"/>
    </source>
</evidence>
<dbReference type="PANTHER" id="PTHR12911">
    <property type="entry name" value="SAD1/UNC-84-LIKE PROTEIN-RELATED"/>
    <property type="match status" value="1"/>
</dbReference>
<dbReference type="Proteomes" id="UP001212152">
    <property type="component" value="Unassembled WGS sequence"/>
</dbReference>
<feature type="domain" description="SUN" evidence="8">
    <location>
        <begin position="325"/>
        <end position="555"/>
    </location>
</feature>
<gene>
    <name evidence="9" type="ORF">HDU87_007478</name>
</gene>
<comment type="caution">
    <text evidence="9">The sequence shown here is derived from an EMBL/GenBank/DDBJ whole genome shotgun (WGS) entry which is preliminary data.</text>
</comment>
<dbReference type="InterPro" id="IPR012919">
    <property type="entry name" value="SUN_dom"/>
</dbReference>
<dbReference type="GO" id="GO:0034993">
    <property type="term" value="C:meiotic nuclear membrane microtubule tethering complex"/>
    <property type="evidence" value="ECO:0007669"/>
    <property type="project" value="TreeGrafter"/>
</dbReference>
<accession>A0AAD5TPJ0</accession>
<keyword evidence="3 7" id="KW-1133">Transmembrane helix</keyword>
<name>A0AAD5TPJ0_9FUNG</name>
<protein>
    <recommendedName>
        <fullName evidence="8">SUN domain-containing protein</fullName>
    </recommendedName>
</protein>
<dbReference type="GO" id="GO:0043495">
    <property type="term" value="F:protein-membrane adaptor activity"/>
    <property type="evidence" value="ECO:0007669"/>
    <property type="project" value="TreeGrafter"/>
</dbReference>
<proteinExistence type="predicted"/>
<dbReference type="EMBL" id="JADGJQ010000007">
    <property type="protein sequence ID" value="KAJ3183056.1"/>
    <property type="molecule type" value="Genomic_DNA"/>
</dbReference>
<evidence type="ECO:0000256" key="6">
    <source>
        <dbReference type="SAM" id="MobiDB-lite"/>
    </source>
</evidence>
<feature type="transmembrane region" description="Helical" evidence="7">
    <location>
        <begin position="85"/>
        <end position="103"/>
    </location>
</feature>
<keyword evidence="4 7" id="KW-0472">Membrane</keyword>
<keyword evidence="5" id="KW-0175">Coiled coil</keyword>
<evidence type="ECO:0000256" key="2">
    <source>
        <dbReference type="ARBA" id="ARBA00022692"/>
    </source>
</evidence>
<evidence type="ECO:0000256" key="4">
    <source>
        <dbReference type="ARBA" id="ARBA00023136"/>
    </source>
</evidence>
<reference evidence="9" key="1">
    <citation type="submission" date="2020-05" db="EMBL/GenBank/DDBJ databases">
        <title>Phylogenomic resolution of chytrid fungi.</title>
        <authorList>
            <person name="Stajich J.E."/>
            <person name="Amses K."/>
            <person name="Simmons R."/>
            <person name="Seto K."/>
            <person name="Myers J."/>
            <person name="Bonds A."/>
            <person name="Quandt C.A."/>
            <person name="Barry K."/>
            <person name="Liu P."/>
            <person name="Grigoriev I."/>
            <person name="Longcore J.E."/>
            <person name="James T.Y."/>
        </authorList>
    </citation>
    <scope>NUCLEOTIDE SEQUENCE</scope>
    <source>
        <strain evidence="9">JEL0379</strain>
    </source>
</reference>
<feature type="compositionally biased region" description="Low complexity" evidence="6">
    <location>
        <begin position="31"/>
        <end position="47"/>
    </location>
</feature>
<dbReference type="Gene3D" id="2.60.120.260">
    <property type="entry name" value="Galactose-binding domain-like"/>
    <property type="match status" value="1"/>
</dbReference>
<dbReference type="AlphaFoldDB" id="A0AAD5TPJ0"/>
<keyword evidence="2 7" id="KW-0812">Transmembrane</keyword>
<keyword evidence="10" id="KW-1185">Reference proteome</keyword>
<evidence type="ECO:0000313" key="10">
    <source>
        <dbReference type="Proteomes" id="UP001212152"/>
    </source>
</evidence>
<feature type="coiled-coil region" evidence="5">
    <location>
        <begin position="180"/>
        <end position="250"/>
    </location>
</feature>
<dbReference type="InterPro" id="IPR045119">
    <property type="entry name" value="SUN1-5"/>
</dbReference>
<evidence type="ECO:0000256" key="1">
    <source>
        <dbReference type="ARBA" id="ARBA00004370"/>
    </source>
</evidence>
<evidence type="ECO:0000256" key="5">
    <source>
        <dbReference type="SAM" id="Coils"/>
    </source>
</evidence>
<dbReference type="PROSITE" id="PS51469">
    <property type="entry name" value="SUN"/>
    <property type="match status" value="1"/>
</dbReference>
<evidence type="ECO:0000259" key="8">
    <source>
        <dbReference type="PROSITE" id="PS51469"/>
    </source>
</evidence>
<dbReference type="Pfam" id="PF07738">
    <property type="entry name" value="Sad1_UNC"/>
    <property type="match status" value="1"/>
</dbReference>
<dbReference type="PANTHER" id="PTHR12911:SF8">
    <property type="entry name" value="KLAROID PROTEIN-RELATED"/>
    <property type="match status" value="1"/>
</dbReference>
<sequence length="555" mass="62300">MSVSTTASTTARALRPRGQLVDYSNNGAGTPRKASLARPSPPASVASSAETAVRAPLKVLVKEDLFEVPIYDGISRFIQRRGPPFVLVGMMTAFLWFLLIRGAPIKMDVTAFTGLRRVSVPAFVNHNHNFAEIVAELKAGQEAIHFQSEHDRAKNEQALHAIMQHLEADRAMREQIYDDRATRVQDLDDMQQNLEDLQDELKALQAQRSQLAVSDTHQTQADIWAVIDAVAARQQEVDALRIQEERAERQQFHQQFHQQIREDLRADRQQFHESIQEERLAERQHIYEYVQGELQAERQQTYEIIQQSVQDELQAERQQTYEIIQKSVQESVQESLQKLQPPPPLANFASSFVARIINALTSRTFSVPSEGLRGFNVPGNPPITALESGVEPGQCWPMAVDLQSDVQFIFTPGTTGQLAISLLKPIIPSSITISHPAAATWTGVEGHSAMQDFELWAVYDEKRFKHLDLDAVTHFDPENVDQPSDAQIPAGIKLLSGTFDPNKPVERYFIEDNAAAKAYDIYGKAVPAVVLRIKSNHGHRDWTCIYNVQVHGAPS</sequence>
<feature type="region of interest" description="Disordered" evidence="6">
    <location>
        <begin position="20"/>
        <end position="47"/>
    </location>
</feature>
<comment type="subcellular location">
    <subcellularLocation>
        <location evidence="1">Membrane</location>
    </subcellularLocation>
</comment>
<evidence type="ECO:0000313" key="9">
    <source>
        <dbReference type="EMBL" id="KAJ3183056.1"/>
    </source>
</evidence>